<dbReference type="Pfam" id="PF00440">
    <property type="entry name" value="TetR_N"/>
    <property type="match status" value="1"/>
</dbReference>
<accession>A0ABT9EUD6</accession>
<keyword evidence="1" id="KW-0805">Transcription regulation</keyword>
<reference evidence="6" key="1">
    <citation type="submission" date="2023-07" db="EMBL/GenBank/DDBJ databases">
        <title>Genome content predicts the carbon catabolic preferences of heterotrophic bacteria.</title>
        <authorList>
            <person name="Gralka M."/>
        </authorList>
    </citation>
    <scope>NUCLEOTIDE SEQUENCE</scope>
    <source>
        <strain evidence="6">5G01</strain>
    </source>
</reference>
<evidence type="ECO:0000259" key="5">
    <source>
        <dbReference type="PROSITE" id="PS50977"/>
    </source>
</evidence>
<comment type="caution">
    <text evidence="6">The sequence shown here is derived from an EMBL/GenBank/DDBJ whole genome shotgun (WGS) entry which is preliminary data.</text>
</comment>
<dbReference type="InterPro" id="IPR023772">
    <property type="entry name" value="DNA-bd_HTH_TetR-type_CS"/>
</dbReference>
<feature type="domain" description="HTH tetR-type" evidence="5">
    <location>
        <begin position="6"/>
        <end position="66"/>
    </location>
</feature>
<dbReference type="PANTHER" id="PTHR47506">
    <property type="entry name" value="TRANSCRIPTIONAL REGULATORY PROTEIN"/>
    <property type="match status" value="1"/>
</dbReference>
<dbReference type="PROSITE" id="PS01081">
    <property type="entry name" value="HTH_TETR_1"/>
    <property type="match status" value="1"/>
</dbReference>
<dbReference type="SUPFAM" id="SSF48498">
    <property type="entry name" value="Tetracyclin repressor-like, C-terminal domain"/>
    <property type="match status" value="1"/>
</dbReference>
<dbReference type="SUPFAM" id="SSF46689">
    <property type="entry name" value="Homeodomain-like"/>
    <property type="match status" value="1"/>
</dbReference>
<evidence type="ECO:0000256" key="1">
    <source>
        <dbReference type="ARBA" id="ARBA00023015"/>
    </source>
</evidence>
<organism evidence="6 7">
    <name type="scientific">Neptunomonas phycophila</name>
    <dbReference type="NCBI Taxonomy" id="1572645"/>
    <lineage>
        <taxon>Bacteria</taxon>
        <taxon>Pseudomonadati</taxon>
        <taxon>Pseudomonadota</taxon>
        <taxon>Gammaproteobacteria</taxon>
        <taxon>Oceanospirillales</taxon>
        <taxon>Oceanospirillaceae</taxon>
        <taxon>Neptunomonas</taxon>
    </lineage>
</organism>
<dbReference type="InterPro" id="IPR036271">
    <property type="entry name" value="Tet_transcr_reg_TetR-rel_C_sf"/>
</dbReference>
<proteinExistence type="predicted"/>
<evidence type="ECO:0000313" key="6">
    <source>
        <dbReference type="EMBL" id="MDP2522681.1"/>
    </source>
</evidence>
<dbReference type="InterPro" id="IPR011075">
    <property type="entry name" value="TetR_C"/>
</dbReference>
<dbReference type="InterPro" id="IPR009057">
    <property type="entry name" value="Homeodomain-like_sf"/>
</dbReference>
<dbReference type="Gene3D" id="1.10.357.10">
    <property type="entry name" value="Tetracycline Repressor, domain 2"/>
    <property type="match status" value="1"/>
</dbReference>
<dbReference type="InterPro" id="IPR001647">
    <property type="entry name" value="HTH_TetR"/>
</dbReference>
<protein>
    <submittedName>
        <fullName evidence="6">TetR/AcrR family transcriptional regulator</fullName>
    </submittedName>
</protein>
<evidence type="ECO:0000256" key="3">
    <source>
        <dbReference type="ARBA" id="ARBA00023163"/>
    </source>
</evidence>
<dbReference type="PROSITE" id="PS50977">
    <property type="entry name" value="HTH_TETR_2"/>
    <property type="match status" value="1"/>
</dbReference>
<evidence type="ECO:0000256" key="2">
    <source>
        <dbReference type="ARBA" id="ARBA00023125"/>
    </source>
</evidence>
<keyword evidence="3" id="KW-0804">Transcription</keyword>
<dbReference type="PANTHER" id="PTHR47506:SF10">
    <property type="entry name" value="TRANSCRIPTIONAL REGULATORY PROTEIN"/>
    <property type="match status" value="1"/>
</dbReference>
<keyword evidence="2 4" id="KW-0238">DNA-binding</keyword>
<dbReference type="EMBL" id="JAUYVO010000005">
    <property type="protein sequence ID" value="MDP2522681.1"/>
    <property type="molecule type" value="Genomic_DNA"/>
</dbReference>
<evidence type="ECO:0000313" key="7">
    <source>
        <dbReference type="Proteomes" id="UP001177341"/>
    </source>
</evidence>
<dbReference type="Proteomes" id="UP001177341">
    <property type="component" value="Unassembled WGS sequence"/>
</dbReference>
<name>A0ABT9EUD6_9GAMM</name>
<gene>
    <name evidence="6" type="ORF">Q8W30_08865</name>
</gene>
<feature type="DNA-binding region" description="H-T-H motif" evidence="4">
    <location>
        <begin position="29"/>
        <end position="48"/>
    </location>
</feature>
<keyword evidence="7" id="KW-1185">Reference proteome</keyword>
<dbReference type="Pfam" id="PF16925">
    <property type="entry name" value="TetR_C_13"/>
    <property type="match status" value="1"/>
</dbReference>
<sequence length="195" mass="21755">MSRPSEFDRQEVLDKAMHVFWSTGYSATSINRLVDATELQPGSLYGAFKSKKGLFLEVIDVYANRSLARIRSCLTTSPNAIDGIEQLFLKIAEEMKHDNTGKGCLMVNTLLELAHRNDEIVQKVIAYLSLIESLIKDALLQARQNGEIDKRANCTGLAKTLVASIWGLRVMSATTPSPVTYDTTVQNFMKMIPRI</sequence>
<evidence type="ECO:0000256" key="4">
    <source>
        <dbReference type="PROSITE-ProRule" id="PRU00335"/>
    </source>
</evidence>
<dbReference type="RefSeq" id="WP_305450625.1">
    <property type="nucleotide sequence ID" value="NZ_JAUYVO010000005.1"/>
</dbReference>